<comment type="caution">
    <text evidence="1">The sequence shown here is derived from an EMBL/GenBank/DDBJ whole genome shotgun (WGS) entry which is preliminary data.</text>
</comment>
<organism evidence="1 2">
    <name type="scientific">Gordonia defluvii</name>
    <dbReference type="NCBI Taxonomy" id="283718"/>
    <lineage>
        <taxon>Bacteria</taxon>
        <taxon>Bacillati</taxon>
        <taxon>Actinomycetota</taxon>
        <taxon>Actinomycetes</taxon>
        <taxon>Mycobacteriales</taxon>
        <taxon>Gordoniaceae</taxon>
        <taxon>Gordonia</taxon>
    </lineage>
</organism>
<evidence type="ECO:0000313" key="1">
    <source>
        <dbReference type="EMBL" id="GAA3031791.1"/>
    </source>
</evidence>
<evidence type="ECO:0000313" key="2">
    <source>
        <dbReference type="Proteomes" id="UP001501035"/>
    </source>
</evidence>
<dbReference type="RefSeq" id="WP_290712915.1">
    <property type="nucleotide sequence ID" value="NZ_BAAAVS010000019.1"/>
</dbReference>
<accession>A0ABP6L3M4</accession>
<reference evidence="2" key="1">
    <citation type="journal article" date="2019" name="Int. J. Syst. Evol. Microbiol.">
        <title>The Global Catalogue of Microorganisms (GCM) 10K type strain sequencing project: providing services to taxonomists for standard genome sequencing and annotation.</title>
        <authorList>
            <consortium name="The Broad Institute Genomics Platform"/>
            <consortium name="The Broad Institute Genome Sequencing Center for Infectious Disease"/>
            <person name="Wu L."/>
            <person name="Ma J."/>
        </authorList>
    </citation>
    <scope>NUCLEOTIDE SEQUENCE [LARGE SCALE GENOMIC DNA]</scope>
    <source>
        <strain evidence="2">JCM 14234</strain>
    </source>
</reference>
<gene>
    <name evidence="1" type="ORF">GCM10010528_11270</name>
</gene>
<protein>
    <submittedName>
        <fullName evidence="1">Uncharacterized protein</fullName>
    </submittedName>
</protein>
<keyword evidence="2" id="KW-1185">Reference proteome</keyword>
<sequence>MARQHECEADADSEWERFSPWLAGRLAALPVASVIDAGPGSATPEVDGYDVECAQMQRLHGGRILLRLSTTLMIIPLLDAYDGDIMEPDRWHHDDLFEDCTHGYLVSDSPALIADLVVAWFRERCGFADPADVGFAHMRAKSLPRTARRPEWIAARGRPD</sequence>
<proteinExistence type="predicted"/>
<name>A0ABP6L3M4_9ACTN</name>
<dbReference type="Proteomes" id="UP001501035">
    <property type="component" value="Unassembled WGS sequence"/>
</dbReference>
<dbReference type="EMBL" id="BAAAVS010000019">
    <property type="protein sequence ID" value="GAA3031791.1"/>
    <property type="molecule type" value="Genomic_DNA"/>
</dbReference>